<proteinExistence type="predicted"/>
<dbReference type="Pfam" id="PF00557">
    <property type="entry name" value="Peptidase_M24"/>
    <property type="match status" value="1"/>
</dbReference>
<keyword evidence="3" id="KW-0031">Aminopeptidase</keyword>
<dbReference type="PANTHER" id="PTHR46112">
    <property type="entry name" value="AMINOPEPTIDASE"/>
    <property type="match status" value="1"/>
</dbReference>
<dbReference type="InterPro" id="IPR036005">
    <property type="entry name" value="Creatinase/aminopeptidase-like"/>
</dbReference>
<dbReference type="Pfam" id="PF01321">
    <property type="entry name" value="Creatinase_N"/>
    <property type="match status" value="1"/>
</dbReference>
<protein>
    <submittedName>
        <fullName evidence="3">Aminopeptidase P family protein</fullName>
    </submittedName>
</protein>
<dbReference type="RefSeq" id="WP_032120140.1">
    <property type="nucleotide sequence ID" value="NZ_JACOOO010000013.1"/>
</dbReference>
<dbReference type="InterPro" id="IPR000994">
    <property type="entry name" value="Pept_M24"/>
</dbReference>
<dbReference type="GO" id="GO:0004177">
    <property type="term" value="F:aminopeptidase activity"/>
    <property type="evidence" value="ECO:0007669"/>
    <property type="project" value="UniProtKB-KW"/>
</dbReference>
<keyword evidence="3" id="KW-0378">Hydrolase</keyword>
<dbReference type="Proteomes" id="UP000596929">
    <property type="component" value="Unassembled WGS sequence"/>
</dbReference>
<dbReference type="Gene3D" id="3.90.230.10">
    <property type="entry name" value="Creatinase/methionine aminopeptidase superfamily"/>
    <property type="match status" value="1"/>
</dbReference>
<comment type="caution">
    <text evidence="3">The sequence shown here is derived from an EMBL/GenBank/DDBJ whole genome shotgun (WGS) entry which is preliminary data.</text>
</comment>
<dbReference type="SUPFAM" id="SSF53092">
    <property type="entry name" value="Creatinase/prolidase N-terminal domain"/>
    <property type="match status" value="1"/>
</dbReference>
<keyword evidence="3" id="KW-0645">Protease</keyword>
<evidence type="ECO:0000259" key="2">
    <source>
        <dbReference type="Pfam" id="PF01321"/>
    </source>
</evidence>
<organism evidence="3 4">
    <name type="scientific">Clostridium hominis</name>
    <dbReference type="NCBI Taxonomy" id="2763036"/>
    <lineage>
        <taxon>Bacteria</taxon>
        <taxon>Bacillati</taxon>
        <taxon>Bacillota</taxon>
        <taxon>Clostridia</taxon>
        <taxon>Eubacteriales</taxon>
        <taxon>Clostridiaceae</taxon>
        <taxon>Clostridium</taxon>
    </lineage>
</organism>
<gene>
    <name evidence="3" type="ORF">H8S20_07590</name>
</gene>
<dbReference type="EMBL" id="JACOOO010000013">
    <property type="protein sequence ID" value="MBC5628749.1"/>
    <property type="molecule type" value="Genomic_DNA"/>
</dbReference>
<reference evidence="3 4" key="1">
    <citation type="submission" date="2020-08" db="EMBL/GenBank/DDBJ databases">
        <title>Genome public.</title>
        <authorList>
            <person name="Liu C."/>
            <person name="Sun Q."/>
        </authorList>
    </citation>
    <scope>NUCLEOTIDE SEQUENCE [LARGE SCALE GENOMIC DNA]</scope>
    <source>
        <strain evidence="3 4">NSJ-6</strain>
    </source>
</reference>
<dbReference type="InterPro" id="IPR050659">
    <property type="entry name" value="Peptidase_M24B"/>
</dbReference>
<name>A0ABR7DBH3_9CLOT</name>
<sequence>MARHLEKIRDLIEELRLDGILIKSKTSKKYLDTLTGSGVQILITRDNSYAILDGRYLSEARERQDELKIIENTPAKSNKSHFDVVNEIFKEFNYSKLGIEASSYSISDYEKLKKYYFTVTLVNEEINEARIIKDEFEIDILKEACKITDQVFADVLKHIKVGISENEINALIHYYALKAGASKLSFEPVVTSGPRTALPHGRPTDRKVQANEPIMIDFGIEYKNYQSDMTRMVFVGQPSNDMINIYEIVKKAQQAGVDEIKSGALASEVDFVVRDIIEKAGYGENYNHGLGHGIGIGDGCEYPFLNQNSKTILKDNMIMSCEPGIYVEGLGGVRIEDDVLISGGRGIPLNQTTKDMIILEV</sequence>
<accession>A0ABR7DBH3</accession>
<dbReference type="Gene3D" id="3.40.350.10">
    <property type="entry name" value="Creatinase/prolidase N-terminal domain"/>
    <property type="match status" value="1"/>
</dbReference>
<feature type="domain" description="Creatinase N-terminal" evidence="2">
    <location>
        <begin position="5"/>
        <end position="132"/>
    </location>
</feature>
<evidence type="ECO:0000259" key="1">
    <source>
        <dbReference type="Pfam" id="PF00557"/>
    </source>
</evidence>
<evidence type="ECO:0000313" key="4">
    <source>
        <dbReference type="Proteomes" id="UP000596929"/>
    </source>
</evidence>
<dbReference type="InterPro" id="IPR000587">
    <property type="entry name" value="Creatinase_N"/>
</dbReference>
<dbReference type="PANTHER" id="PTHR46112:SF2">
    <property type="entry name" value="XAA-PRO AMINOPEPTIDASE P-RELATED"/>
    <property type="match status" value="1"/>
</dbReference>
<dbReference type="InterPro" id="IPR029149">
    <property type="entry name" value="Creatin/AminoP/Spt16_N"/>
</dbReference>
<dbReference type="SUPFAM" id="SSF55920">
    <property type="entry name" value="Creatinase/aminopeptidase"/>
    <property type="match status" value="1"/>
</dbReference>
<keyword evidence="4" id="KW-1185">Reference proteome</keyword>
<feature type="domain" description="Peptidase M24" evidence="1">
    <location>
        <begin position="140"/>
        <end position="341"/>
    </location>
</feature>
<evidence type="ECO:0000313" key="3">
    <source>
        <dbReference type="EMBL" id="MBC5628749.1"/>
    </source>
</evidence>